<dbReference type="InterPro" id="IPR050869">
    <property type="entry name" value="H3K4_H4K5_MeTrfase"/>
</dbReference>
<evidence type="ECO:0000259" key="4">
    <source>
        <dbReference type="Pfam" id="PF01753"/>
    </source>
</evidence>
<dbReference type="Proteomes" id="UP000186922">
    <property type="component" value="Unassembled WGS sequence"/>
</dbReference>
<dbReference type="Gene3D" id="1.25.40.10">
    <property type="entry name" value="Tetratricopeptide repeat domain"/>
    <property type="match status" value="1"/>
</dbReference>
<proteinExistence type="predicted"/>
<dbReference type="PANTHER" id="PTHR12197">
    <property type="entry name" value="HISTONE-LYSINE N-METHYLTRANSFERASE SMYD"/>
    <property type="match status" value="1"/>
</dbReference>
<dbReference type="OrthoDB" id="265717at2759"/>
<feature type="domain" description="MYND-type" evidence="4">
    <location>
        <begin position="28"/>
        <end position="64"/>
    </location>
</feature>
<evidence type="ECO:0000313" key="5">
    <source>
        <dbReference type="EMBL" id="GAU94165.1"/>
    </source>
</evidence>
<dbReference type="GO" id="GO:0005634">
    <property type="term" value="C:nucleus"/>
    <property type="evidence" value="ECO:0007669"/>
    <property type="project" value="TreeGrafter"/>
</dbReference>
<evidence type="ECO:0000256" key="2">
    <source>
        <dbReference type="ARBA" id="ARBA00022771"/>
    </source>
</evidence>
<evidence type="ECO:0000256" key="1">
    <source>
        <dbReference type="ARBA" id="ARBA00022723"/>
    </source>
</evidence>
<dbReference type="AlphaFoldDB" id="A0A1D1V0H0"/>
<evidence type="ECO:0000313" key="6">
    <source>
        <dbReference type="Proteomes" id="UP000186922"/>
    </source>
</evidence>
<evidence type="ECO:0000256" key="3">
    <source>
        <dbReference type="ARBA" id="ARBA00022833"/>
    </source>
</evidence>
<protein>
    <recommendedName>
        <fullName evidence="4">MYND-type domain-containing protein</fullName>
    </recommendedName>
</protein>
<dbReference type="Pfam" id="PF01753">
    <property type="entry name" value="zf-MYND"/>
    <property type="match status" value="1"/>
</dbReference>
<dbReference type="InterPro" id="IPR046341">
    <property type="entry name" value="SET_dom_sf"/>
</dbReference>
<accession>A0A1D1V0H0</accession>
<dbReference type="Gene3D" id="6.10.140.2220">
    <property type="match status" value="1"/>
</dbReference>
<dbReference type="STRING" id="947166.A0A1D1V0H0"/>
<keyword evidence="6" id="KW-1185">Reference proteome</keyword>
<organism evidence="5 6">
    <name type="scientific">Ramazzottius varieornatus</name>
    <name type="common">Water bear</name>
    <name type="synonym">Tardigrade</name>
    <dbReference type="NCBI Taxonomy" id="947166"/>
    <lineage>
        <taxon>Eukaryota</taxon>
        <taxon>Metazoa</taxon>
        <taxon>Ecdysozoa</taxon>
        <taxon>Tardigrada</taxon>
        <taxon>Eutardigrada</taxon>
        <taxon>Parachela</taxon>
        <taxon>Hypsibioidea</taxon>
        <taxon>Ramazzottiidae</taxon>
        <taxon>Ramazzottius</taxon>
    </lineage>
</organism>
<keyword evidence="2" id="KW-0863">Zinc-finger</keyword>
<sequence>MDFNVGDIIFQCDPWVFTVSAEEADNFCHRCLLELAFVADAPSLTSCSGCNFAKYCSKTCQDQDGWEEECGTTHRTFRSLISHQEEIEENQELMDKLLLFYEVLIGDNDSIQPISFNTFVEISGKLQSNAFGIVNDTFLNVGEGVYLGPSIMDHSCDRNATYHFDGPRITVVAIKPILRLQEALPWDERGNLPCENCGLVNAPTPHSEKATEVLKKLSMLHEERLLAEDESNHSLPKASMHSGSEVCGVNGALHEVARYLHPQNMLLGLTYELAARIKLDQQNLESKKDRKVLEEVVSHTTASLPSLRYEYGLLSSVLWTFHSPPDEGIGCRFFYSSFDIVIGMTLLTIGDFQHQLGKYDEAKASLKEARDIFGLIDGRTRPLYKTATNLLANCAE</sequence>
<comment type="caution">
    <text evidence="5">The sequence shown here is derived from an EMBL/GenBank/DDBJ whole genome shotgun (WGS) entry which is preliminary data.</text>
</comment>
<dbReference type="Gene3D" id="2.170.270.10">
    <property type="entry name" value="SET domain"/>
    <property type="match status" value="1"/>
</dbReference>
<dbReference type="PANTHER" id="PTHR12197:SF251">
    <property type="entry name" value="EG:BACR7C10.4 PROTEIN"/>
    <property type="match status" value="1"/>
</dbReference>
<dbReference type="SUPFAM" id="SSF82199">
    <property type="entry name" value="SET domain"/>
    <property type="match status" value="1"/>
</dbReference>
<keyword evidence="3" id="KW-0862">Zinc</keyword>
<dbReference type="InterPro" id="IPR002893">
    <property type="entry name" value="Znf_MYND"/>
</dbReference>
<keyword evidence="1" id="KW-0479">Metal-binding</keyword>
<gene>
    <name evidence="5" type="primary">RvY_05990-1</name>
    <name evidence="5" type="synonym">RvY_05990.1</name>
    <name evidence="5" type="ORF">RvY_05990</name>
</gene>
<dbReference type="GO" id="GO:0008270">
    <property type="term" value="F:zinc ion binding"/>
    <property type="evidence" value="ECO:0007669"/>
    <property type="project" value="UniProtKB-KW"/>
</dbReference>
<reference evidence="5 6" key="1">
    <citation type="journal article" date="2016" name="Nat. Commun.">
        <title>Extremotolerant tardigrade genome and improved radiotolerance of human cultured cells by tardigrade-unique protein.</title>
        <authorList>
            <person name="Hashimoto T."/>
            <person name="Horikawa D.D."/>
            <person name="Saito Y."/>
            <person name="Kuwahara H."/>
            <person name="Kozuka-Hata H."/>
            <person name="Shin-I T."/>
            <person name="Minakuchi Y."/>
            <person name="Ohishi K."/>
            <person name="Motoyama A."/>
            <person name="Aizu T."/>
            <person name="Enomoto A."/>
            <person name="Kondo K."/>
            <person name="Tanaka S."/>
            <person name="Hara Y."/>
            <person name="Koshikawa S."/>
            <person name="Sagara H."/>
            <person name="Miura T."/>
            <person name="Yokobori S."/>
            <person name="Miyagawa K."/>
            <person name="Suzuki Y."/>
            <person name="Kubo T."/>
            <person name="Oyama M."/>
            <person name="Kohara Y."/>
            <person name="Fujiyama A."/>
            <person name="Arakawa K."/>
            <person name="Katayama T."/>
            <person name="Toyoda A."/>
            <person name="Kunieda T."/>
        </authorList>
    </citation>
    <scope>NUCLEOTIDE SEQUENCE [LARGE SCALE GENOMIC DNA]</scope>
    <source>
        <strain evidence="5 6">YOKOZUNA-1</strain>
    </source>
</reference>
<name>A0A1D1V0H0_RAMVA</name>
<dbReference type="EMBL" id="BDGG01000002">
    <property type="protein sequence ID" value="GAU94165.1"/>
    <property type="molecule type" value="Genomic_DNA"/>
</dbReference>
<dbReference type="InterPro" id="IPR011990">
    <property type="entry name" value="TPR-like_helical_dom_sf"/>
</dbReference>